<evidence type="ECO:0000256" key="1">
    <source>
        <dbReference type="ARBA" id="ARBA00009102"/>
    </source>
</evidence>
<evidence type="ECO:0000259" key="4">
    <source>
        <dbReference type="Pfam" id="PF11265"/>
    </source>
</evidence>
<feature type="compositionally biased region" description="Low complexity" evidence="3">
    <location>
        <begin position="429"/>
        <end position="440"/>
    </location>
</feature>
<feature type="domain" description="Mediator of RNA polymerase II transcription subunit 25 von Willebrand factor type A" evidence="4">
    <location>
        <begin position="4"/>
        <end position="221"/>
    </location>
</feature>
<reference evidence="6" key="2">
    <citation type="submission" date="2025-08" db="UniProtKB">
        <authorList>
            <consortium name="RefSeq"/>
        </authorList>
    </citation>
    <scope>IDENTIFICATION</scope>
    <source>
        <tissue evidence="6">Leaf</tissue>
    </source>
</reference>
<feature type="region of interest" description="Disordered" evidence="3">
    <location>
        <begin position="506"/>
        <end position="539"/>
    </location>
</feature>
<dbReference type="AlphaFoldDB" id="A0A6J0N546"/>
<name>A0A6J0N546_RAPSA</name>
<feature type="compositionally biased region" description="Polar residues" evidence="3">
    <location>
        <begin position="447"/>
        <end position="471"/>
    </location>
</feature>
<evidence type="ECO:0000256" key="2">
    <source>
        <dbReference type="ARBA" id="ARBA00019694"/>
    </source>
</evidence>
<reference evidence="5" key="1">
    <citation type="journal article" date="2019" name="Database">
        <title>The radish genome database (RadishGD): an integrated information resource for radish genomics.</title>
        <authorList>
            <person name="Yu H.J."/>
            <person name="Baek S."/>
            <person name="Lee Y.J."/>
            <person name="Cho A."/>
            <person name="Mun J.H."/>
        </authorList>
    </citation>
    <scope>NUCLEOTIDE SEQUENCE [LARGE SCALE GENOMIC DNA]</scope>
    <source>
        <strain evidence="5">cv. WK10039</strain>
    </source>
</reference>
<dbReference type="GO" id="GO:0016592">
    <property type="term" value="C:mediator complex"/>
    <property type="evidence" value="ECO:0007669"/>
    <property type="project" value="TreeGrafter"/>
</dbReference>
<dbReference type="Pfam" id="PF11265">
    <property type="entry name" value="Med25_VWA"/>
    <property type="match status" value="1"/>
</dbReference>
<feature type="compositionally biased region" description="Polar residues" evidence="3">
    <location>
        <begin position="507"/>
        <end position="539"/>
    </location>
</feature>
<dbReference type="OrthoDB" id="7690434at2759"/>
<dbReference type="KEGG" id="rsz:108850111"/>
<sequence length="783" mass="83379">MSSELKQLIVVAEGTAALGPYWQTIVSDYLIKIIRSFCGTELNGESNNVELSLVIFNSHGSYCACLVQRSGWTKDVDVFLHWLSSIQFAGGGFNEAATAEGLAEALMIFSPPSVQAQPSNDLKRHCILITASNPYSLPTPVYRPKLQNPNENGHAHSESRLSDAATVASYFSRCSVSLSVVCPKQLPRIRALYNAGKLNPQSADLSIDTVKNAFYLVLISENFLEARAALSHAATNLPQTTQSPVKVDRATVAPSLQVTGQPPAPVPSANGPMMNRQPVSVGPVPTATVKVEPSTVCSMATVPTFPHIPSVARPATQAMPSVQTSSVSPISQEMVTKAENAPDIKPVVGGMTPQLRTGPPGGANVNLLNNLSQVRQVMSSAALAGASSSGQSAVAMHMSNMISTGMATSLPPSQTPFSSGQQGITSMAGSGTLQGTAQAGQGPGPNNAFSPQTTSNVASNLGVSQPMQGINQGSQSGAQMMQSGISMNQNMTSVSSGTGGMMPTPGVGQQAQSGIQQLGGSNSSAPNMQLSQPSSGAMQPSQSKYIKVWEGNLSGQRQGQPVLITRLEGYRSASAADSLAANWPPTMQIVRLISQDHMNNKQYVGKADFLVFRAMSQHGFLGQLQEKKLCAVIQLPSQTLLLSVSDKACRLIGMLFPGDMVVFKPQIPNQQQQQLQQQQIQQQQHQQQQQQQIQQQQHHQQQQQQLPQLQQQHQMSQLQHHQQQQHQLSQLQHHHQQQQQQQPQQMVGSGVMGGQGFAQAPGRSQQGGGGGGQPNMPGAGFMG</sequence>
<gene>
    <name evidence="6" type="primary">LOC108850111</name>
</gene>
<dbReference type="InterPro" id="IPR021419">
    <property type="entry name" value="Mediator_Med25_VWA"/>
</dbReference>
<keyword evidence="5" id="KW-1185">Reference proteome</keyword>
<dbReference type="GO" id="GO:0045944">
    <property type="term" value="P:positive regulation of transcription by RNA polymerase II"/>
    <property type="evidence" value="ECO:0007669"/>
    <property type="project" value="TreeGrafter"/>
</dbReference>
<dbReference type="PANTHER" id="PTHR12433">
    <property type="entry name" value="MEDIATOR OF RNA POLYMERASE II TRANSCRIPTION SUBUNIT 25"/>
    <property type="match status" value="1"/>
</dbReference>
<dbReference type="RefSeq" id="XP_018479196.2">
    <property type="nucleotide sequence ID" value="XM_018623694.2"/>
</dbReference>
<feature type="compositionally biased region" description="Low complexity" evidence="3">
    <location>
        <begin position="704"/>
        <end position="746"/>
    </location>
</feature>
<dbReference type="PANTHER" id="PTHR12433:SF11">
    <property type="entry name" value="MEDIATOR OF RNA POLYMERASE II TRANSCRIPTION SUBUNIT 25"/>
    <property type="match status" value="1"/>
</dbReference>
<comment type="similarity">
    <text evidence="1">Belongs to the Mediator complex subunit 25 family.</text>
</comment>
<evidence type="ECO:0000313" key="5">
    <source>
        <dbReference type="Proteomes" id="UP000504610"/>
    </source>
</evidence>
<dbReference type="Proteomes" id="UP000504610">
    <property type="component" value="Chromosome 1"/>
</dbReference>
<accession>A0A6J0N546</accession>
<evidence type="ECO:0000256" key="3">
    <source>
        <dbReference type="SAM" id="MobiDB-lite"/>
    </source>
</evidence>
<protein>
    <recommendedName>
        <fullName evidence="2">Mediator of RNA polymerase II transcription subunit 25</fullName>
    </recommendedName>
</protein>
<feature type="region of interest" description="Disordered" evidence="3">
    <location>
        <begin position="429"/>
        <end position="478"/>
    </location>
</feature>
<feature type="compositionally biased region" description="Low complexity" evidence="3">
    <location>
        <begin position="774"/>
        <end position="783"/>
    </location>
</feature>
<feature type="region of interest" description="Disordered" evidence="3">
    <location>
        <begin position="704"/>
        <end position="783"/>
    </location>
</feature>
<organism evidence="5 6">
    <name type="scientific">Raphanus sativus</name>
    <name type="common">Radish</name>
    <name type="synonym">Raphanus raphanistrum var. sativus</name>
    <dbReference type="NCBI Taxonomy" id="3726"/>
    <lineage>
        <taxon>Eukaryota</taxon>
        <taxon>Viridiplantae</taxon>
        <taxon>Streptophyta</taxon>
        <taxon>Embryophyta</taxon>
        <taxon>Tracheophyta</taxon>
        <taxon>Spermatophyta</taxon>
        <taxon>Magnoliopsida</taxon>
        <taxon>eudicotyledons</taxon>
        <taxon>Gunneridae</taxon>
        <taxon>Pentapetalae</taxon>
        <taxon>rosids</taxon>
        <taxon>malvids</taxon>
        <taxon>Brassicales</taxon>
        <taxon>Brassicaceae</taxon>
        <taxon>Brassiceae</taxon>
        <taxon>Raphanus</taxon>
    </lineage>
</organism>
<evidence type="ECO:0000313" key="6">
    <source>
        <dbReference type="RefSeq" id="XP_018479196.2"/>
    </source>
</evidence>
<proteinExistence type="inferred from homology"/>
<dbReference type="GO" id="GO:0005667">
    <property type="term" value="C:transcription regulator complex"/>
    <property type="evidence" value="ECO:0007669"/>
    <property type="project" value="TreeGrafter"/>
</dbReference>
<dbReference type="GeneID" id="108850111"/>